<evidence type="ECO:0008006" key="4">
    <source>
        <dbReference type="Google" id="ProtNLM"/>
    </source>
</evidence>
<proteinExistence type="predicted"/>
<dbReference type="STRING" id="551991.SAMN05192529_105159"/>
<evidence type="ECO:0000313" key="3">
    <source>
        <dbReference type="Proteomes" id="UP000199041"/>
    </source>
</evidence>
<dbReference type="RefSeq" id="WP_244518780.1">
    <property type="nucleotide sequence ID" value="NZ_FNQY01000005.1"/>
</dbReference>
<feature type="chain" id="PRO_5011507696" description="Capsule assembly protein Wzi" evidence="1">
    <location>
        <begin position="23"/>
        <end position="572"/>
    </location>
</feature>
<protein>
    <recommendedName>
        <fullName evidence="4">Capsule assembly protein Wzi</fullName>
    </recommendedName>
</protein>
<dbReference type="EMBL" id="FNQY01000005">
    <property type="protein sequence ID" value="SDZ98531.1"/>
    <property type="molecule type" value="Genomic_DNA"/>
</dbReference>
<dbReference type="InterPro" id="IPR038636">
    <property type="entry name" value="Wzi_sf"/>
</dbReference>
<gene>
    <name evidence="2" type="ORF">SAMN05192529_105159</name>
</gene>
<sequence length="572" mass="65903">MKIRYALLLGTCLAFTALKVKAQTDNIELSDKQNLLIKRLDIKLRGDSVMRFTTVKPFDRKRITERMERIDSLDKIGALGETLTDIDRYNLRSLLMNNSDWTRNYTDSFGVKKPIFNTFFKTPAHLYEVAKPEYSIIVDPLLNLQFGHSSDGTSTYVNQRGIRVRGQVDQRLGYYLFFSENQERDPLYVRQYTDAHYSLPGKGYYKHYGKNGYDYFDVRGGVTFHAGKNIDFQLGYDRFFIGDGYRSLFLSDNSAPFYFLKFGVQAGNIKYTAVGAQTIASFIPNSDSTRPRNYMMFHYLTWQATDWLKIGLYENTMYNSKINGGLQVSYLNPAIFNRSMSQNTGNSAKSSIGLDFKANFAKYFEVYGQWLINEFHIDKAFKFGDGNWVNKFGYQLGAKYVDAFTLKNLDLQVEGNLVRPFTYMDKWAQNNFLHYNQPLAHPLGANFKELIGIANYQPIPRLNIEIMGTLYTKGLDTAAAYVTSIDQPNNGGDLFRNYKDNRLSDNGYSTGGGVKLNGLLGSLTASYEILQNLYFDANFTYRRHDIETIPKDHVKMFMFGLRWNMSRRTFNF</sequence>
<name>A0A1H3XHV6_9BACT</name>
<dbReference type="Proteomes" id="UP000199041">
    <property type="component" value="Unassembled WGS sequence"/>
</dbReference>
<accession>A0A1H3XHV6</accession>
<dbReference type="Gene3D" id="2.40.160.130">
    <property type="entry name" value="Capsule assembly protein Wzi"/>
    <property type="match status" value="1"/>
</dbReference>
<keyword evidence="1" id="KW-0732">Signal</keyword>
<evidence type="ECO:0000256" key="1">
    <source>
        <dbReference type="SAM" id="SignalP"/>
    </source>
</evidence>
<reference evidence="2 3" key="1">
    <citation type="submission" date="2016-10" db="EMBL/GenBank/DDBJ databases">
        <authorList>
            <person name="de Groot N.N."/>
        </authorList>
    </citation>
    <scope>NUCLEOTIDE SEQUENCE [LARGE SCALE GENOMIC DNA]</scope>
    <source>
        <strain evidence="2 3">Vu-144</strain>
    </source>
</reference>
<dbReference type="AlphaFoldDB" id="A0A1H3XHV6"/>
<keyword evidence="3" id="KW-1185">Reference proteome</keyword>
<feature type="signal peptide" evidence="1">
    <location>
        <begin position="1"/>
        <end position="22"/>
    </location>
</feature>
<organism evidence="2 3">
    <name type="scientific">Arachidicoccus rhizosphaerae</name>
    <dbReference type="NCBI Taxonomy" id="551991"/>
    <lineage>
        <taxon>Bacteria</taxon>
        <taxon>Pseudomonadati</taxon>
        <taxon>Bacteroidota</taxon>
        <taxon>Chitinophagia</taxon>
        <taxon>Chitinophagales</taxon>
        <taxon>Chitinophagaceae</taxon>
        <taxon>Arachidicoccus</taxon>
    </lineage>
</organism>
<evidence type="ECO:0000313" key="2">
    <source>
        <dbReference type="EMBL" id="SDZ98531.1"/>
    </source>
</evidence>